<evidence type="ECO:0000259" key="2">
    <source>
        <dbReference type="Pfam" id="PF12697"/>
    </source>
</evidence>
<dbReference type="InterPro" id="IPR000073">
    <property type="entry name" value="AB_hydrolase_1"/>
</dbReference>
<dbReference type="PRINTS" id="PR00111">
    <property type="entry name" value="ABHYDROLASE"/>
</dbReference>
<reference evidence="3" key="1">
    <citation type="submission" date="2014-05" db="EMBL/GenBank/DDBJ databases">
        <title>The transcriptome of the halophilic microalga Tetraselmis sp. GSL018 isolated from the Great Salt Lake, Utah.</title>
        <authorList>
            <person name="Jinkerson R.E."/>
            <person name="D'Adamo S."/>
            <person name="Posewitz M.C."/>
        </authorList>
    </citation>
    <scope>NUCLEOTIDE SEQUENCE</scope>
    <source>
        <strain evidence="3">GSL018</strain>
    </source>
</reference>
<gene>
    <name evidence="3" type="ORF">TSPGSL018_7491</name>
</gene>
<proteinExistence type="predicted"/>
<dbReference type="Gene3D" id="3.40.50.1820">
    <property type="entry name" value="alpha/beta hydrolase"/>
    <property type="match status" value="1"/>
</dbReference>
<feature type="non-terminal residue" evidence="3">
    <location>
        <position position="259"/>
    </location>
</feature>
<dbReference type="SUPFAM" id="SSF53474">
    <property type="entry name" value="alpha/beta-Hydrolases"/>
    <property type="match status" value="1"/>
</dbReference>
<feature type="domain" description="AB hydrolase-1" evidence="2">
    <location>
        <begin position="23"/>
        <end position="256"/>
    </location>
</feature>
<dbReference type="GO" id="GO:0016787">
    <property type="term" value="F:hydrolase activity"/>
    <property type="evidence" value="ECO:0007669"/>
    <property type="project" value="UniProtKB-KW"/>
</dbReference>
<dbReference type="InterPro" id="IPR050266">
    <property type="entry name" value="AB_hydrolase_sf"/>
</dbReference>
<dbReference type="GO" id="GO:0016020">
    <property type="term" value="C:membrane"/>
    <property type="evidence" value="ECO:0007669"/>
    <property type="project" value="TreeGrafter"/>
</dbReference>
<dbReference type="AlphaFoldDB" id="A0A061SFJ9"/>
<accession>A0A061SFJ9</accession>
<dbReference type="PANTHER" id="PTHR43798">
    <property type="entry name" value="MONOACYLGLYCEROL LIPASE"/>
    <property type="match status" value="1"/>
</dbReference>
<dbReference type="Pfam" id="PF12697">
    <property type="entry name" value="Abhydrolase_6"/>
    <property type="match status" value="1"/>
</dbReference>
<dbReference type="InterPro" id="IPR029058">
    <property type="entry name" value="AB_hydrolase_fold"/>
</dbReference>
<dbReference type="EMBL" id="GBEZ01003526">
    <property type="protein sequence ID" value="JAC81620.1"/>
    <property type="molecule type" value="Transcribed_RNA"/>
</dbReference>
<name>A0A061SFJ9_9CHLO</name>
<organism evidence="3">
    <name type="scientific">Tetraselmis sp. GSL018</name>
    <dbReference type="NCBI Taxonomy" id="582737"/>
    <lineage>
        <taxon>Eukaryota</taxon>
        <taxon>Viridiplantae</taxon>
        <taxon>Chlorophyta</taxon>
        <taxon>core chlorophytes</taxon>
        <taxon>Chlorodendrophyceae</taxon>
        <taxon>Chlorodendrales</taxon>
        <taxon>Chlorodendraceae</taxon>
        <taxon>Tetraselmis</taxon>
    </lineage>
</organism>
<protein>
    <recommendedName>
        <fullName evidence="2">AB hydrolase-1 domain-containing protein</fullName>
    </recommendedName>
</protein>
<dbReference type="PANTHER" id="PTHR43798:SF31">
    <property type="entry name" value="AB HYDROLASE SUPERFAMILY PROTEIN YCLE"/>
    <property type="match status" value="1"/>
</dbReference>
<evidence type="ECO:0000256" key="1">
    <source>
        <dbReference type="ARBA" id="ARBA00022801"/>
    </source>
</evidence>
<sequence length="259" mass="28129">MTLEVVGLHYYFCTRMVCTDGFFSAMAAELGKNFRCLAPDLLGHGISSTLRYQSQAPALEQMLNDLKAVLKYLHIDSCFVFGHSLGGVLALRLAMLGLADLVYCFEPVIFPPELDQESQVLGSQLALRAQRRQQWFQSREDALAHFSAKPPFQSFDDAALKEYVDHGLEAGEQGGFRLRCPPAHEASVFRQAAGHDAGLWAALPSCGARVVLASGSSEEGPHAVLPLAAARLAAHISAGRLSSSPVRHERLDGLDHFGP</sequence>
<evidence type="ECO:0000313" key="3">
    <source>
        <dbReference type="EMBL" id="JAC81620.1"/>
    </source>
</evidence>
<keyword evidence="1" id="KW-0378">Hydrolase</keyword>